<reference evidence="1" key="2">
    <citation type="journal article" date="2015" name="Data Brief">
        <title>Shoot transcriptome of the giant reed, Arundo donax.</title>
        <authorList>
            <person name="Barrero R.A."/>
            <person name="Guerrero F.D."/>
            <person name="Moolhuijzen P."/>
            <person name="Goolsby J.A."/>
            <person name="Tidwell J."/>
            <person name="Bellgard S.E."/>
            <person name="Bellgard M.I."/>
        </authorList>
    </citation>
    <scope>NUCLEOTIDE SEQUENCE</scope>
    <source>
        <tissue evidence="1">Shoot tissue taken approximately 20 cm above the soil surface</tissue>
    </source>
</reference>
<name>A0A0A8XUP4_ARUDO</name>
<dbReference type="EMBL" id="GBRH01281495">
    <property type="protein sequence ID" value="JAD16400.1"/>
    <property type="molecule type" value="Transcribed_RNA"/>
</dbReference>
<proteinExistence type="predicted"/>
<sequence length="28" mass="3387">MKWRNRVDIILEGDWLLKVSKMIMGLQI</sequence>
<accession>A0A0A8XUP4</accession>
<organism evidence="1">
    <name type="scientific">Arundo donax</name>
    <name type="common">Giant reed</name>
    <name type="synonym">Donax arundinaceus</name>
    <dbReference type="NCBI Taxonomy" id="35708"/>
    <lineage>
        <taxon>Eukaryota</taxon>
        <taxon>Viridiplantae</taxon>
        <taxon>Streptophyta</taxon>
        <taxon>Embryophyta</taxon>
        <taxon>Tracheophyta</taxon>
        <taxon>Spermatophyta</taxon>
        <taxon>Magnoliopsida</taxon>
        <taxon>Liliopsida</taxon>
        <taxon>Poales</taxon>
        <taxon>Poaceae</taxon>
        <taxon>PACMAD clade</taxon>
        <taxon>Arundinoideae</taxon>
        <taxon>Arundineae</taxon>
        <taxon>Arundo</taxon>
    </lineage>
</organism>
<dbReference type="AlphaFoldDB" id="A0A0A8XUP4"/>
<protein>
    <submittedName>
        <fullName evidence="1">Uncharacterized protein</fullName>
    </submittedName>
</protein>
<evidence type="ECO:0000313" key="1">
    <source>
        <dbReference type="EMBL" id="JAD16400.1"/>
    </source>
</evidence>
<reference evidence="1" key="1">
    <citation type="submission" date="2014-09" db="EMBL/GenBank/DDBJ databases">
        <authorList>
            <person name="Magalhaes I.L.F."/>
            <person name="Oliveira U."/>
            <person name="Santos F.R."/>
            <person name="Vidigal T.H.D.A."/>
            <person name="Brescovit A.D."/>
            <person name="Santos A.J."/>
        </authorList>
    </citation>
    <scope>NUCLEOTIDE SEQUENCE</scope>
    <source>
        <tissue evidence="1">Shoot tissue taken approximately 20 cm above the soil surface</tissue>
    </source>
</reference>